<feature type="transmembrane region" description="Helical" evidence="1">
    <location>
        <begin position="471"/>
        <end position="491"/>
    </location>
</feature>
<dbReference type="STRING" id="1434110.MSHOH_3600"/>
<dbReference type="PATRIC" id="fig|1434110.4.peg.4606"/>
<dbReference type="EMBL" id="CP009516">
    <property type="protein sequence ID" value="AKB80083.1"/>
    <property type="molecule type" value="Genomic_DNA"/>
</dbReference>
<gene>
    <name evidence="3" type="ORF">MSHOH_3600</name>
</gene>
<evidence type="ECO:0000313" key="4">
    <source>
        <dbReference type="Proteomes" id="UP000033101"/>
    </source>
</evidence>
<keyword evidence="1" id="KW-0472">Membrane</keyword>
<feature type="transmembrane region" description="Helical" evidence="1">
    <location>
        <begin position="522"/>
        <end position="541"/>
    </location>
</feature>
<dbReference type="InterPro" id="IPR025509">
    <property type="entry name" value="DUF4396"/>
</dbReference>
<feature type="transmembrane region" description="Helical" evidence="1">
    <location>
        <begin position="68"/>
        <end position="90"/>
    </location>
</feature>
<feature type="transmembrane region" description="Helical" evidence="1">
    <location>
        <begin position="431"/>
        <end position="451"/>
    </location>
</feature>
<dbReference type="PROSITE" id="PS51549">
    <property type="entry name" value="DM13"/>
    <property type="match status" value="1"/>
</dbReference>
<feature type="transmembrane region" description="Helical" evidence="1">
    <location>
        <begin position="593"/>
        <end position="618"/>
    </location>
</feature>
<keyword evidence="4" id="KW-1185">Reference proteome</keyword>
<accession>A0A0E3SIX8</accession>
<feature type="domain" description="DM13" evidence="2">
    <location>
        <begin position="1"/>
        <end position="43"/>
    </location>
</feature>
<organism evidence="3 4">
    <name type="scientific">Methanosarcina horonobensis HB-1 = JCM 15518</name>
    <dbReference type="NCBI Taxonomy" id="1434110"/>
    <lineage>
        <taxon>Archaea</taxon>
        <taxon>Methanobacteriati</taxon>
        <taxon>Methanobacteriota</taxon>
        <taxon>Stenosarchaea group</taxon>
        <taxon>Methanomicrobia</taxon>
        <taxon>Methanosarcinales</taxon>
        <taxon>Methanosarcinaceae</taxon>
        <taxon>Methanosarcina</taxon>
    </lineage>
</organism>
<keyword evidence="1" id="KW-0812">Transmembrane</keyword>
<feature type="transmembrane region" description="Helical" evidence="1">
    <location>
        <begin position="398"/>
        <end position="419"/>
    </location>
</feature>
<feature type="transmembrane region" description="Helical" evidence="1">
    <location>
        <begin position="20"/>
        <end position="47"/>
    </location>
</feature>
<dbReference type="HOGENOM" id="CLU_477955_0_0_2"/>
<dbReference type="Pfam" id="PF14342">
    <property type="entry name" value="DUF4396"/>
    <property type="match status" value="1"/>
</dbReference>
<name>A0A0E3SIX8_9EURY</name>
<dbReference type="GeneID" id="24832948"/>
<dbReference type="InterPro" id="IPR019545">
    <property type="entry name" value="DM13_domain"/>
</dbReference>
<dbReference type="KEGG" id="mhor:MSHOH_3600"/>
<dbReference type="AlphaFoldDB" id="A0A0E3SIX8"/>
<evidence type="ECO:0000313" key="3">
    <source>
        <dbReference type="EMBL" id="AKB80083.1"/>
    </source>
</evidence>
<proteinExistence type="predicted"/>
<protein>
    <recommendedName>
        <fullName evidence="2">DM13 domain-containing protein</fullName>
    </recommendedName>
</protein>
<dbReference type="RefSeq" id="WP_239451066.1">
    <property type="nucleotide sequence ID" value="NZ_CP009516.1"/>
</dbReference>
<evidence type="ECO:0000259" key="2">
    <source>
        <dbReference type="PROSITE" id="PS51549"/>
    </source>
</evidence>
<feature type="transmembrane region" description="Helical" evidence="1">
    <location>
        <begin position="562"/>
        <end position="581"/>
    </location>
</feature>
<keyword evidence="1" id="KW-1133">Transmembrane helix</keyword>
<sequence>MGYFAENGTLTLPRLEPLFAAPYGSVTIFLIIFGASLGSVFASLASADPLHRSEGTQEAGAGMNLKKWFTWGIAVLTAAIILSATGYIWILSAAYGNGSDQDSRIGYTMKNVQRVPGDTPVQVGNSMVDMYAAEPLEVPADPIAAAVMAPVAASRGQILVYGAEEGGEVDLEALVEESLSLLGDRPVIVIVSAEEPAYALPAAYAAAYFRVPVVPVEEGSVPQSLQTLLENGEEKTFFVAAPESLLSDRFLEELEAFGEVNRVADENIYLHALVWARSRWGDFGWGIDEDFHFDAYYNFALANPETPEFAAAGLPIAYQSNYGPLLYTESEDLNDEVDQYFWRLSPDYFAFPSDGPFMNVRVVGGPESVSYNTQARADLALEVHSFKDQMTGVSGLAFLGWSWFFIGFFGAIWALFIMPKRLPYSSFYPRIYWPMAMLVFGPVGILAFLLAYHERPVMYMDNMVKFRRPPWARALSGTIMSTGIGMALMIASMYLFEFFGMPLSLSFEFTWLYWLGSPMTTIMWLIMVIPAIIVSSLFYMGPMMGDMHQKKYWEGVKQAFPIVVLSMVSASIGMYVTAWYVMQWRDWMTNEDLWLWVTPLWISAAAGLFAALVPNYIMVKAGWKEGEM</sequence>
<evidence type="ECO:0000256" key="1">
    <source>
        <dbReference type="SAM" id="Phobius"/>
    </source>
</evidence>
<dbReference type="Proteomes" id="UP000033101">
    <property type="component" value="Chromosome"/>
</dbReference>
<reference evidence="3 4" key="1">
    <citation type="submission" date="2014-07" db="EMBL/GenBank/DDBJ databases">
        <title>Methanogenic archaea and the global carbon cycle.</title>
        <authorList>
            <person name="Henriksen J.R."/>
            <person name="Luke J."/>
            <person name="Reinhart S."/>
            <person name="Benedict M.N."/>
            <person name="Youngblut N.D."/>
            <person name="Metcalf M.E."/>
            <person name="Whitaker R.J."/>
            <person name="Metcalf W.W."/>
        </authorList>
    </citation>
    <scope>NUCLEOTIDE SEQUENCE [LARGE SCALE GENOMIC DNA]</scope>
    <source>
        <strain evidence="3 4">HB-1</strain>
    </source>
</reference>